<dbReference type="InterPro" id="IPR015421">
    <property type="entry name" value="PyrdxlP-dep_Trfase_major"/>
</dbReference>
<dbReference type="Proteomes" id="UP001243757">
    <property type="component" value="Unassembled WGS sequence"/>
</dbReference>
<protein>
    <submittedName>
        <fullName evidence="7">PLP-dependent aminotransferase family protein</fullName>
    </submittedName>
</protein>
<keyword evidence="3" id="KW-0805">Transcription regulation</keyword>
<evidence type="ECO:0000313" key="8">
    <source>
        <dbReference type="Proteomes" id="UP001243757"/>
    </source>
</evidence>
<dbReference type="CDD" id="cd07377">
    <property type="entry name" value="WHTH_GntR"/>
    <property type="match status" value="1"/>
</dbReference>
<keyword evidence="4" id="KW-0238">DNA-binding</keyword>
<evidence type="ECO:0000256" key="1">
    <source>
        <dbReference type="ARBA" id="ARBA00005384"/>
    </source>
</evidence>
<dbReference type="InterPro" id="IPR004839">
    <property type="entry name" value="Aminotransferase_I/II_large"/>
</dbReference>
<evidence type="ECO:0000313" key="7">
    <source>
        <dbReference type="EMBL" id="MDK3016608.1"/>
    </source>
</evidence>
<dbReference type="SUPFAM" id="SSF46785">
    <property type="entry name" value="Winged helix' DNA-binding domain"/>
    <property type="match status" value="1"/>
</dbReference>
<feature type="domain" description="HTH gntR-type" evidence="6">
    <location>
        <begin position="16"/>
        <end position="84"/>
    </location>
</feature>
<name>A0ABT7EWA1_9RHOB</name>
<dbReference type="Pfam" id="PF00392">
    <property type="entry name" value="GntR"/>
    <property type="match status" value="1"/>
</dbReference>
<dbReference type="PROSITE" id="PS50949">
    <property type="entry name" value="HTH_GNTR"/>
    <property type="match status" value="1"/>
</dbReference>
<dbReference type="SUPFAM" id="SSF53383">
    <property type="entry name" value="PLP-dependent transferases"/>
    <property type="match status" value="1"/>
</dbReference>
<keyword evidence="7" id="KW-0032">Aminotransferase</keyword>
<accession>A0ABT7EWA1</accession>
<dbReference type="InterPro" id="IPR036390">
    <property type="entry name" value="WH_DNA-bd_sf"/>
</dbReference>
<dbReference type="EMBL" id="JASNJD010000002">
    <property type="protein sequence ID" value="MDK3016608.1"/>
    <property type="molecule type" value="Genomic_DNA"/>
</dbReference>
<keyword evidence="5" id="KW-0804">Transcription</keyword>
<evidence type="ECO:0000256" key="4">
    <source>
        <dbReference type="ARBA" id="ARBA00023125"/>
    </source>
</evidence>
<dbReference type="InterPro" id="IPR000524">
    <property type="entry name" value="Tscrpt_reg_HTH_GntR"/>
</dbReference>
<gene>
    <name evidence="7" type="ORF">QO033_02910</name>
</gene>
<evidence type="ECO:0000259" key="6">
    <source>
        <dbReference type="PROSITE" id="PS50949"/>
    </source>
</evidence>
<evidence type="ECO:0000256" key="5">
    <source>
        <dbReference type="ARBA" id="ARBA00023163"/>
    </source>
</evidence>
<dbReference type="InterPro" id="IPR051446">
    <property type="entry name" value="HTH_trans_reg/aminotransferase"/>
</dbReference>
<dbReference type="PANTHER" id="PTHR46577:SF1">
    <property type="entry name" value="HTH-TYPE TRANSCRIPTIONAL REGULATORY PROTEIN GABR"/>
    <property type="match status" value="1"/>
</dbReference>
<dbReference type="Gene3D" id="1.10.10.10">
    <property type="entry name" value="Winged helix-like DNA-binding domain superfamily/Winged helix DNA-binding domain"/>
    <property type="match status" value="1"/>
</dbReference>
<organism evidence="7 8">
    <name type="scientific">Pseudodonghicola flavimaris</name>
    <dbReference type="NCBI Taxonomy" id="3050036"/>
    <lineage>
        <taxon>Bacteria</taxon>
        <taxon>Pseudomonadati</taxon>
        <taxon>Pseudomonadota</taxon>
        <taxon>Alphaproteobacteria</taxon>
        <taxon>Rhodobacterales</taxon>
        <taxon>Paracoccaceae</taxon>
        <taxon>Pseudodonghicola</taxon>
    </lineage>
</organism>
<reference evidence="7 8" key="1">
    <citation type="submission" date="2023-05" db="EMBL/GenBank/DDBJ databases">
        <title>Pseudodonghicola sp. nov.</title>
        <authorList>
            <person name="Huang J."/>
        </authorList>
    </citation>
    <scope>NUCLEOTIDE SEQUENCE [LARGE SCALE GENOMIC DNA]</scope>
    <source>
        <strain evidence="7 8">IC7</strain>
    </source>
</reference>
<dbReference type="CDD" id="cd00609">
    <property type="entry name" value="AAT_like"/>
    <property type="match status" value="1"/>
</dbReference>
<evidence type="ECO:0000256" key="2">
    <source>
        <dbReference type="ARBA" id="ARBA00022898"/>
    </source>
</evidence>
<keyword evidence="2" id="KW-0663">Pyridoxal phosphate</keyword>
<keyword evidence="8" id="KW-1185">Reference proteome</keyword>
<dbReference type="PANTHER" id="PTHR46577">
    <property type="entry name" value="HTH-TYPE TRANSCRIPTIONAL REGULATORY PROTEIN GABR"/>
    <property type="match status" value="1"/>
</dbReference>
<dbReference type="RefSeq" id="WP_284479429.1">
    <property type="nucleotide sequence ID" value="NZ_JASNJD010000002.1"/>
</dbReference>
<comment type="similarity">
    <text evidence="1">In the C-terminal section; belongs to the class-I pyridoxal-phosphate-dependent aminotransferase family.</text>
</comment>
<dbReference type="InterPro" id="IPR015424">
    <property type="entry name" value="PyrdxlP-dep_Trfase"/>
</dbReference>
<keyword evidence="7" id="KW-0808">Transferase</keyword>
<proteinExistence type="inferred from homology"/>
<dbReference type="GO" id="GO:0008483">
    <property type="term" value="F:transaminase activity"/>
    <property type="evidence" value="ECO:0007669"/>
    <property type="project" value="UniProtKB-KW"/>
</dbReference>
<comment type="caution">
    <text evidence="7">The sequence shown here is derived from an EMBL/GenBank/DDBJ whole genome shotgun (WGS) entry which is preliminary data.</text>
</comment>
<dbReference type="Pfam" id="PF00155">
    <property type="entry name" value="Aminotran_1_2"/>
    <property type="match status" value="1"/>
</dbReference>
<dbReference type="InterPro" id="IPR036388">
    <property type="entry name" value="WH-like_DNA-bd_sf"/>
</dbReference>
<dbReference type="SMART" id="SM00345">
    <property type="entry name" value="HTH_GNTR"/>
    <property type="match status" value="1"/>
</dbReference>
<dbReference type="Gene3D" id="3.40.640.10">
    <property type="entry name" value="Type I PLP-dependent aspartate aminotransferase-like (Major domain)"/>
    <property type="match status" value="1"/>
</dbReference>
<evidence type="ECO:0000256" key="3">
    <source>
        <dbReference type="ARBA" id="ARBA00023015"/>
    </source>
</evidence>
<sequence length="493" mass="54396">MTIAVETFFLTPGAPGTLQAQVQQMIAEGILSGRFHVGEKLPSSRRLATHLGVSRITVTLAYTELVANDYLSARGRSGYYVSENAPVPPVYTPHPRAADTVDWSRALVQRFTGGDTPSKPDDWRAFRYPFIYGQADPTLFDHANWRQCALRALGQKDFAAMTDDYVDRDDPLLVEYIARHTLPRRGISARPQEILITLGAQNALWLTSRMLLNRRRQAVIEDPCYPAQRDLLTHSGCRLVPVRVDADGLPPEAIPEGTDLIFTTPSHQCPTTATMPLHRRQALLARARGLDALVVEDDYEFEMAFLAAPSPALKSLDTDGRVIYVGSFSKSLFPGLRLGYMVGSEAFIREARALRAAMLRHPPGHIQRTAAYFLSLGHYDSQIRRMGRALHERRRVLEAAIAAEGLTIAGRGVYGGSSLWMQAPEGVDSARLAARLQADSVFIEPGAPFFAGPERPSRFYRLGYSSIPTARIGEGIARIAAATRASRRETAAQ</sequence>